<dbReference type="AlphaFoldDB" id="A0A4V2XIQ7"/>
<feature type="chain" id="PRO_5038852921" description="Tripartite tricarboxylate transporter substrate binding protein" evidence="2">
    <location>
        <begin position="22"/>
        <end position="319"/>
    </location>
</feature>
<dbReference type="PANTHER" id="PTHR42928">
    <property type="entry name" value="TRICARBOXYLATE-BINDING PROTEIN"/>
    <property type="match status" value="1"/>
</dbReference>
<organism evidence="3 4">
    <name type="scientific">Nonomuraea longispora</name>
    <dbReference type="NCBI Taxonomy" id="1848320"/>
    <lineage>
        <taxon>Bacteria</taxon>
        <taxon>Bacillati</taxon>
        <taxon>Actinomycetota</taxon>
        <taxon>Actinomycetes</taxon>
        <taxon>Streptosporangiales</taxon>
        <taxon>Streptosporangiaceae</taxon>
        <taxon>Nonomuraea</taxon>
    </lineage>
</organism>
<dbReference type="PANTHER" id="PTHR42928:SF3">
    <property type="entry name" value="UPF0065 PROTEIN YFLP"/>
    <property type="match status" value="1"/>
</dbReference>
<dbReference type="Proteomes" id="UP000295157">
    <property type="component" value="Unassembled WGS sequence"/>
</dbReference>
<evidence type="ECO:0000313" key="4">
    <source>
        <dbReference type="Proteomes" id="UP000295157"/>
    </source>
</evidence>
<dbReference type="InterPro" id="IPR005064">
    <property type="entry name" value="BUG"/>
</dbReference>
<dbReference type="EMBL" id="SMJZ01000216">
    <property type="protein sequence ID" value="TDB99645.1"/>
    <property type="molecule type" value="Genomic_DNA"/>
</dbReference>
<proteinExistence type="inferred from homology"/>
<comment type="similarity">
    <text evidence="1">Belongs to the UPF0065 (bug) family.</text>
</comment>
<dbReference type="OrthoDB" id="9780943at2"/>
<dbReference type="RefSeq" id="WP_132339814.1">
    <property type="nucleotide sequence ID" value="NZ_SMJZ01000216.1"/>
</dbReference>
<evidence type="ECO:0000256" key="1">
    <source>
        <dbReference type="ARBA" id="ARBA00006987"/>
    </source>
</evidence>
<comment type="caution">
    <text evidence="3">The sequence shown here is derived from an EMBL/GenBank/DDBJ whole genome shotgun (WGS) entry which is preliminary data.</text>
</comment>
<evidence type="ECO:0000256" key="2">
    <source>
        <dbReference type="SAM" id="SignalP"/>
    </source>
</evidence>
<dbReference type="Gene3D" id="3.40.190.150">
    <property type="entry name" value="Bordetella uptake gene, domain 1"/>
    <property type="match status" value="1"/>
</dbReference>
<keyword evidence="2" id="KW-0732">Signal</keyword>
<keyword evidence="4" id="KW-1185">Reference proteome</keyword>
<accession>A0A4V2XIQ7</accession>
<dbReference type="Pfam" id="PF03401">
    <property type="entry name" value="TctC"/>
    <property type="match status" value="1"/>
</dbReference>
<evidence type="ECO:0008006" key="5">
    <source>
        <dbReference type="Google" id="ProtNLM"/>
    </source>
</evidence>
<dbReference type="InterPro" id="IPR042100">
    <property type="entry name" value="Bug_dom1"/>
</dbReference>
<feature type="signal peptide" evidence="2">
    <location>
        <begin position="1"/>
        <end position="21"/>
    </location>
</feature>
<sequence length="319" mass="33557">MRRRRFLVWGLGAAVCAAGYAAGCGTQRATGGAAGLRTRFSINPGGRRWARAGQVFAGVARAAGFGTGEGPQVTVTGLHALAAAELNQGQSLLDAATPLARLAGEVEVVVVPQHSRFRDFGDFGAALLARPGQTLLAGGPQGDPDHLLFGLIAKGLGADTRQVDYTGYPSRHEVVAALSSGKAAAAAGRVAEWRTIIGRGRIRALAVSSAERVPELDAPTLLESGVRVNFVDWMAAFGPHDMPDESRESAVGMCDEVTRSPGWEAACRDAGWVSLPLTGDDFELWLASEVRRTRGVLRDLGMVDTTKSTRCRGGCGIRH</sequence>
<gene>
    <name evidence="3" type="ORF">E1267_36975</name>
</gene>
<dbReference type="Gene3D" id="3.40.190.10">
    <property type="entry name" value="Periplasmic binding protein-like II"/>
    <property type="match status" value="1"/>
</dbReference>
<protein>
    <recommendedName>
        <fullName evidence="5">Tripartite tricarboxylate transporter substrate binding protein</fullName>
    </recommendedName>
</protein>
<name>A0A4V2XIQ7_9ACTN</name>
<evidence type="ECO:0000313" key="3">
    <source>
        <dbReference type="EMBL" id="TDB99645.1"/>
    </source>
</evidence>
<reference evidence="3 4" key="1">
    <citation type="submission" date="2019-02" db="EMBL/GenBank/DDBJ databases">
        <title>Draft genome sequences of novel Actinobacteria.</title>
        <authorList>
            <person name="Sahin N."/>
            <person name="Ay H."/>
            <person name="Saygin H."/>
        </authorList>
    </citation>
    <scope>NUCLEOTIDE SEQUENCE [LARGE SCALE GENOMIC DNA]</scope>
    <source>
        <strain evidence="3 4">KC201</strain>
    </source>
</reference>